<keyword evidence="15" id="KW-1185">Reference proteome</keyword>
<keyword evidence="12" id="KW-0812">Transmembrane</keyword>
<dbReference type="HAMAP" id="MF_00165">
    <property type="entry name" value="Thymidylate_kinase"/>
    <property type="match status" value="1"/>
</dbReference>
<evidence type="ECO:0000256" key="7">
    <source>
        <dbReference type="ARBA" id="ARBA00022777"/>
    </source>
</evidence>
<evidence type="ECO:0000256" key="5">
    <source>
        <dbReference type="ARBA" id="ARBA00022727"/>
    </source>
</evidence>
<evidence type="ECO:0000256" key="11">
    <source>
        <dbReference type="HAMAP-Rule" id="MF_00165"/>
    </source>
</evidence>
<organism evidence="14 15">
    <name type="scientific">Thermomonospora echinospora</name>
    <dbReference type="NCBI Taxonomy" id="1992"/>
    <lineage>
        <taxon>Bacteria</taxon>
        <taxon>Bacillati</taxon>
        <taxon>Actinomycetota</taxon>
        <taxon>Actinomycetes</taxon>
        <taxon>Streptosporangiales</taxon>
        <taxon>Thermomonosporaceae</taxon>
        <taxon>Thermomonospora</taxon>
    </lineage>
</organism>
<dbReference type="Proteomes" id="UP000236723">
    <property type="component" value="Unassembled WGS sequence"/>
</dbReference>
<evidence type="ECO:0000259" key="13">
    <source>
        <dbReference type="Pfam" id="PF02223"/>
    </source>
</evidence>
<comment type="function">
    <text evidence="10 11">Phosphorylation of dTMP to form dTDP in both de novo and salvage pathways of dTTP synthesis.</text>
</comment>
<feature type="transmembrane region" description="Helical" evidence="12">
    <location>
        <begin position="185"/>
        <end position="207"/>
    </location>
</feature>
<dbReference type="SUPFAM" id="SSF103473">
    <property type="entry name" value="MFS general substrate transporter"/>
    <property type="match status" value="1"/>
</dbReference>
<gene>
    <name evidence="11" type="primary">tmk</name>
    <name evidence="14" type="ORF">SAMN04489712_104165</name>
</gene>
<dbReference type="GO" id="GO:0005829">
    <property type="term" value="C:cytosol"/>
    <property type="evidence" value="ECO:0007669"/>
    <property type="project" value="TreeGrafter"/>
</dbReference>
<dbReference type="Gene3D" id="3.40.50.300">
    <property type="entry name" value="P-loop containing nucleotide triphosphate hydrolases"/>
    <property type="match status" value="1"/>
</dbReference>
<dbReference type="PROSITE" id="PS01331">
    <property type="entry name" value="THYMIDYLATE_KINASE"/>
    <property type="match status" value="1"/>
</dbReference>
<dbReference type="EC" id="2.7.4.9" evidence="2 11"/>
<name>A0A1H5YV39_9ACTN</name>
<dbReference type="SUPFAM" id="SSF52540">
    <property type="entry name" value="P-loop containing nucleoside triphosphate hydrolases"/>
    <property type="match status" value="1"/>
</dbReference>
<dbReference type="OrthoDB" id="9774907at2"/>
<keyword evidence="12" id="KW-0472">Membrane</keyword>
<feature type="transmembrane region" description="Helical" evidence="12">
    <location>
        <begin position="359"/>
        <end position="378"/>
    </location>
</feature>
<evidence type="ECO:0000256" key="9">
    <source>
        <dbReference type="ARBA" id="ARBA00048743"/>
    </source>
</evidence>
<evidence type="ECO:0000313" key="15">
    <source>
        <dbReference type="Proteomes" id="UP000236723"/>
    </source>
</evidence>
<proteinExistence type="inferred from homology"/>
<feature type="binding site" evidence="11">
    <location>
        <begin position="460"/>
        <end position="467"/>
    </location>
    <ligand>
        <name>ATP</name>
        <dbReference type="ChEBI" id="CHEBI:30616"/>
    </ligand>
</feature>
<feature type="transmembrane region" description="Helical" evidence="12">
    <location>
        <begin position="57"/>
        <end position="81"/>
    </location>
</feature>
<feature type="transmembrane region" description="Helical" evidence="12">
    <location>
        <begin position="231"/>
        <end position="250"/>
    </location>
</feature>
<dbReference type="GO" id="GO:0006233">
    <property type="term" value="P:dTDP biosynthetic process"/>
    <property type="evidence" value="ECO:0007669"/>
    <property type="project" value="InterPro"/>
</dbReference>
<comment type="similarity">
    <text evidence="1 11">Belongs to the thymidylate kinase family.</text>
</comment>
<dbReference type="GO" id="GO:0006235">
    <property type="term" value="P:dTTP biosynthetic process"/>
    <property type="evidence" value="ECO:0007669"/>
    <property type="project" value="UniProtKB-UniRule"/>
</dbReference>
<dbReference type="GO" id="GO:0022857">
    <property type="term" value="F:transmembrane transporter activity"/>
    <property type="evidence" value="ECO:0007669"/>
    <property type="project" value="InterPro"/>
</dbReference>
<dbReference type="FunFam" id="3.40.50.300:FF:000225">
    <property type="entry name" value="Thymidylate kinase"/>
    <property type="match status" value="1"/>
</dbReference>
<reference evidence="15" key="1">
    <citation type="submission" date="2016-10" db="EMBL/GenBank/DDBJ databases">
        <authorList>
            <person name="Varghese N."/>
            <person name="Submissions S."/>
        </authorList>
    </citation>
    <scope>NUCLEOTIDE SEQUENCE [LARGE SCALE GENOMIC DNA]</scope>
    <source>
        <strain evidence="15">DSM 43163</strain>
    </source>
</reference>
<keyword evidence="6 11" id="KW-0547">Nucleotide-binding</keyword>
<evidence type="ECO:0000256" key="3">
    <source>
        <dbReference type="ARBA" id="ARBA00017144"/>
    </source>
</evidence>
<dbReference type="InterPro" id="IPR011701">
    <property type="entry name" value="MFS"/>
</dbReference>
<evidence type="ECO:0000256" key="2">
    <source>
        <dbReference type="ARBA" id="ARBA00012980"/>
    </source>
</evidence>
<dbReference type="NCBIfam" id="TIGR00041">
    <property type="entry name" value="DTMP_kinase"/>
    <property type="match status" value="1"/>
</dbReference>
<keyword evidence="5 11" id="KW-0545">Nucleotide biosynthesis</keyword>
<dbReference type="RefSeq" id="WP_103937635.1">
    <property type="nucleotide sequence ID" value="NZ_FNVO01000004.1"/>
</dbReference>
<dbReference type="Pfam" id="PF02223">
    <property type="entry name" value="Thymidylate_kin"/>
    <property type="match status" value="1"/>
</dbReference>
<dbReference type="AlphaFoldDB" id="A0A1H5YV39"/>
<evidence type="ECO:0000256" key="1">
    <source>
        <dbReference type="ARBA" id="ARBA00009776"/>
    </source>
</evidence>
<dbReference type="InterPro" id="IPR039430">
    <property type="entry name" value="Thymidylate_kin-like_dom"/>
</dbReference>
<dbReference type="InterPro" id="IPR018095">
    <property type="entry name" value="Thymidylate_kin_CS"/>
</dbReference>
<evidence type="ECO:0000256" key="4">
    <source>
        <dbReference type="ARBA" id="ARBA00022679"/>
    </source>
</evidence>
<feature type="transmembrane region" description="Helical" evidence="12">
    <location>
        <begin position="294"/>
        <end position="312"/>
    </location>
</feature>
<dbReference type="Gene3D" id="1.20.1250.20">
    <property type="entry name" value="MFS general substrate transporter like domains"/>
    <property type="match status" value="1"/>
</dbReference>
<evidence type="ECO:0000256" key="12">
    <source>
        <dbReference type="SAM" id="Phobius"/>
    </source>
</evidence>
<dbReference type="EMBL" id="FNVO01000004">
    <property type="protein sequence ID" value="SEG27146.1"/>
    <property type="molecule type" value="Genomic_DNA"/>
</dbReference>
<keyword evidence="12" id="KW-1133">Transmembrane helix</keyword>
<dbReference type="InterPro" id="IPR036259">
    <property type="entry name" value="MFS_trans_sf"/>
</dbReference>
<keyword evidence="8 11" id="KW-0067">ATP-binding</keyword>
<feature type="transmembrane region" description="Helical" evidence="12">
    <location>
        <begin position="398"/>
        <end position="415"/>
    </location>
</feature>
<dbReference type="GO" id="GO:0006227">
    <property type="term" value="P:dUDP biosynthetic process"/>
    <property type="evidence" value="ECO:0007669"/>
    <property type="project" value="TreeGrafter"/>
</dbReference>
<accession>A0A1H5YV39</accession>
<feature type="transmembrane region" description="Helical" evidence="12">
    <location>
        <begin position="318"/>
        <end position="339"/>
    </location>
</feature>
<feature type="domain" description="Thymidylate kinase-like" evidence="13">
    <location>
        <begin position="458"/>
        <end position="645"/>
    </location>
</feature>
<dbReference type="GO" id="GO:0004798">
    <property type="term" value="F:dTMP kinase activity"/>
    <property type="evidence" value="ECO:0007669"/>
    <property type="project" value="UniProtKB-UniRule"/>
</dbReference>
<evidence type="ECO:0000313" key="14">
    <source>
        <dbReference type="EMBL" id="SEG27146.1"/>
    </source>
</evidence>
<comment type="catalytic activity">
    <reaction evidence="9 11">
        <text>dTMP + ATP = dTDP + ADP</text>
        <dbReference type="Rhea" id="RHEA:13517"/>
        <dbReference type="ChEBI" id="CHEBI:30616"/>
        <dbReference type="ChEBI" id="CHEBI:58369"/>
        <dbReference type="ChEBI" id="CHEBI:63528"/>
        <dbReference type="ChEBI" id="CHEBI:456216"/>
        <dbReference type="EC" id="2.7.4.9"/>
    </reaction>
</comment>
<feature type="transmembrane region" description="Helical" evidence="12">
    <location>
        <begin position="150"/>
        <end position="173"/>
    </location>
</feature>
<keyword evidence="7 11" id="KW-0418">Kinase</keyword>
<evidence type="ECO:0000256" key="6">
    <source>
        <dbReference type="ARBA" id="ARBA00022741"/>
    </source>
</evidence>
<dbReference type="Pfam" id="PF07690">
    <property type="entry name" value="MFS_1"/>
    <property type="match status" value="1"/>
</dbReference>
<evidence type="ECO:0000256" key="10">
    <source>
        <dbReference type="ARBA" id="ARBA00057735"/>
    </source>
</evidence>
<keyword evidence="4 11" id="KW-0808">Transferase</keyword>
<dbReference type="GO" id="GO:0005524">
    <property type="term" value="F:ATP binding"/>
    <property type="evidence" value="ECO:0007669"/>
    <property type="project" value="UniProtKB-UniRule"/>
</dbReference>
<dbReference type="PANTHER" id="PTHR10344">
    <property type="entry name" value="THYMIDYLATE KINASE"/>
    <property type="match status" value="1"/>
</dbReference>
<dbReference type="InterPro" id="IPR018094">
    <property type="entry name" value="Thymidylate_kinase"/>
</dbReference>
<sequence>MTRTGVAAQPGVLSIGPLRRMWTALSLSSLGDWLSFLALTALAWAVTSDEGFALQSYAVGAVLFLRALPTALPAGAAAALVERLDRRTAMVAADALRFAVLLSVPLVGRLEWLLPAAFVTGCLAVLWRASATAAIGDLASPDRAADAHRLAVRTAHGSALGAAALFALLALLARAVLSGDARADLPLYVNAAIFLVSGAAVFALGAVPGRPADAPASAGGRAAGAFPARRGLAVALAGVFAAGGAVLGVAKIYVATLHGGDAGFGTLVCAAFAGLACGLFQGPRMLGDFSRRRLLGLATVPAGLVTAAAALIHNLVVLVVLTAVLGWIAGVAWATARTVVHAEAEEEARGPAQTFLQSLVRVVLLVALVVAPVLAGAIGRHRFEPAGGSAYSFDGTNAVLLAVALVTLLTGLVAYRQLDDRRGVPLAGELSAALRGVPYVPPGADPQADRYRGVFIAFEGGEGAGKTTQARLTAIWLRDHGYDVVTTNEPGATKVGMRLRAILLDKETTGLSPRAETLLYAADRADHVANVIAPALDRGAIVVTDRYVDSSLAYQGYGRQLPPEEIAEVNRWATGELRPDLTVLLDVSPQTGFGRFASPADRMESQPMDFHERVRRGFRKLAEADPDHYLVVDAGLPQEEITRLIRDRVREILPDPVPAGTEDITSTFPAIAD</sequence>
<dbReference type="CDD" id="cd01672">
    <property type="entry name" value="TMPK"/>
    <property type="match status" value="1"/>
</dbReference>
<protein>
    <recommendedName>
        <fullName evidence="3 11">Thymidylate kinase</fullName>
        <ecNumber evidence="2 11">2.7.4.9</ecNumber>
    </recommendedName>
    <alternativeName>
        <fullName evidence="11">dTMP kinase</fullName>
    </alternativeName>
</protein>
<feature type="transmembrane region" description="Helical" evidence="12">
    <location>
        <begin position="262"/>
        <end position="282"/>
    </location>
</feature>
<dbReference type="InterPro" id="IPR027417">
    <property type="entry name" value="P-loop_NTPase"/>
</dbReference>
<feature type="transmembrane region" description="Helical" evidence="12">
    <location>
        <begin position="21"/>
        <end position="45"/>
    </location>
</feature>
<dbReference type="PANTHER" id="PTHR10344:SF4">
    <property type="entry name" value="UMP-CMP KINASE 2, MITOCHONDRIAL"/>
    <property type="match status" value="1"/>
</dbReference>
<evidence type="ECO:0000256" key="8">
    <source>
        <dbReference type="ARBA" id="ARBA00022840"/>
    </source>
</evidence>